<feature type="compositionally biased region" description="Low complexity" evidence="1">
    <location>
        <begin position="242"/>
        <end position="266"/>
    </location>
</feature>
<keyword evidence="2" id="KW-0812">Transmembrane</keyword>
<name>A0A1V9G0P9_9BACT</name>
<evidence type="ECO:0000313" key="4">
    <source>
        <dbReference type="EMBL" id="OQP64209.1"/>
    </source>
</evidence>
<evidence type="ECO:0000313" key="5">
    <source>
        <dbReference type="Proteomes" id="UP000192796"/>
    </source>
</evidence>
<dbReference type="STRING" id="1703345.A3860_19720"/>
<protein>
    <recommendedName>
        <fullName evidence="3">TPM domain-containing protein</fullName>
    </recommendedName>
</protein>
<gene>
    <name evidence="4" type="ORF">A3860_19720</name>
</gene>
<feature type="region of interest" description="Disordered" evidence="1">
    <location>
        <begin position="231"/>
        <end position="294"/>
    </location>
</feature>
<evidence type="ECO:0000256" key="1">
    <source>
        <dbReference type="SAM" id="MobiDB-lite"/>
    </source>
</evidence>
<feature type="compositionally biased region" description="Low complexity" evidence="1">
    <location>
        <begin position="274"/>
        <end position="283"/>
    </location>
</feature>
<dbReference type="Gene3D" id="3.10.310.50">
    <property type="match status" value="1"/>
</dbReference>
<keyword evidence="2" id="KW-1133">Transmembrane helix</keyword>
<organism evidence="4 5">
    <name type="scientific">Niastella vici</name>
    <dbReference type="NCBI Taxonomy" id="1703345"/>
    <lineage>
        <taxon>Bacteria</taxon>
        <taxon>Pseudomonadati</taxon>
        <taxon>Bacteroidota</taxon>
        <taxon>Chitinophagia</taxon>
        <taxon>Chitinophagales</taxon>
        <taxon>Chitinophagaceae</taxon>
        <taxon>Niastella</taxon>
    </lineage>
</organism>
<proteinExistence type="predicted"/>
<reference evidence="4 5" key="1">
    <citation type="submission" date="2016-03" db="EMBL/GenBank/DDBJ databases">
        <title>Niastella vici sp. nov., isolated from farmland soil.</title>
        <authorList>
            <person name="Chen L."/>
            <person name="Wang D."/>
            <person name="Yang S."/>
            <person name="Wang G."/>
        </authorList>
    </citation>
    <scope>NUCLEOTIDE SEQUENCE [LARGE SCALE GENOMIC DNA]</scope>
    <source>
        <strain evidence="4 5">DJ57</strain>
    </source>
</reference>
<evidence type="ECO:0000256" key="2">
    <source>
        <dbReference type="SAM" id="Phobius"/>
    </source>
</evidence>
<keyword evidence="5" id="KW-1185">Reference proteome</keyword>
<dbReference type="AlphaFoldDB" id="A0A1V9G0P9"/>
<feature type="compositionally biased region" description="Gly residues" evidence="1">
    <location>
        <begin position="284"/>
        <end position="294"/>
    </location>
</feature>
<dbReference type="EMBL" id="LVYD01000042">
    <property type="protein sequence ID" value="OQP64209.1"/>
    <property type="molecule type" value="Genomic_DNA"/>
</dbReference>
<dbReference type="InterPro" id="IPR007621">
    <property type="entry name" value="TPM_dom"/>
</dbReference>
<keyword evidence="2" id="KW-0472">Membrane</keyword>
<dbReference type="PANTHER" id="PTHR30373">
    <property type="entry name" value="UPF0603 PROTEIN YGCG"/>
    <property type="match status" value="1"/>
</dbReference>
<feature type="compositionally biased region" description="Polar residues" evidence="1">
    <location>
        <begin position="231"/>
        <end position="241"/>
    </location>
</feature>
<feature type="domain" description="TPM" evidence="3">
    <location>
        <begin position="8"/>
        <end position="137"/>
    </location>
</feature>
<dbReference type="Pfam" id="PF04536">
    <property type="entry name" value="TPM_phosphatase"/>
    <property type="match status" value="1"/>
</dbReference>
<comment type="caution">
    <text evidence="4">The sequence shown here is derived from an EMBL/GenBank/DDBJ whole genome shotgun (WGS) entry which is preliminary data.</text>
</comment>
<dbReference type="Proteomes" id="UP000192796">
    <property type="component" value="Unassembled WGS sequence"/>
</dbReference>
<accession>A0A1V9G0P9</accession>
<dbReference type="PANTHER" id="PTHR30373:SF2">
    <property type="entry name" value="UPF0603 PROTEIN YGCG"/>
    <property type="match status" value="1"/>
</dbReference>
<feature type="transmembrane region" description="Helical" evidence="2">
    <location>
        <begin position="170"/>
        <end position="193"/>
    </location>
</feature>
<evidence type="ECO:0000259" key="3">
    <source>
        <dbReference type="Pfam" id="PF04536"/>
    </source>
</evidence>
<sequence length="294" mass="31667">MPVPHHAVNDFGRFLSLEEKTSLELELNEYNNRTGNAIVFISVDSLTDPKTKKQYTIEKTANLYFNKWGIGDSIKNNGVLLLVSRKERGVRIEVGRGLEQVLTNPVCKQIIEDKLVPNFKKGNFYQGIMEAVKAIEQNLDEPPAAAELPATGTYSLQEEPASSETEDASMGGAIAAVAAVGVGIIALIFIWAAKQARRFGGWFTGAGFQSNRRGFFNNSYNNGRFFSSRGNSGWSSNDNTVSSYPDSSDSNWSSNDNSVASFSSPSFDPPPSPSSSSDSFSGGSSDGGGASGSW</sequence>